<evidence type="ECO:0000313" key="5">
    <source>
        <dbReference type="EMBL" id="SNS32685.1"/>
    </source>
</evidence>
<evidence type="ECO:0000256" key="2">
    <source>
        <dbReference type="ARBA" id="ARBA00022723"/>
    </source>
</evidence>
<dbReference type="EMBL" id="FZNR01000013">
    <property type="protein sequence ID" value="SNS32685.1"/>
    <property type="molecule type" value="Genomic_DNA"/>
</dbReference>
<dbReference type="PANTHER" id="PTHR13096">
    <property type="entry name" value="MINA53 MYC INDUCED NUCLEAR ANTIGEN"/>
    <property type="match status" value="1"/>
</dbReference>
<name>A0A239DJB2_9ACTN</name>
<dbReference type="Pfam" id="PF08007">
    <property type="entry name" value="JmjC_2"/>
    <property type="match status" value="1"/>
</dbReference>
<sequence length="316" mass="34869">MSLSMFFDEATVSDMLAAWPMKPTLHTPPNESRVRDDVNAELINGYLDTGTAPAEQLVVIKDGAALHSRAYTTDGYLDPGKVAKWRGRGYTVQLRNLHRWCPGVHAICAAIQNETGYGTYATGFVTPAGGQGLHHHWDQNMGFVYQLAGRKTWQIWEPGVEEPHREQFASNTPPGSGVLDRMKSMRPDFEFDLGPGQILMLPRGWMHNPHARNQTEESVHVTFVARERTGYWIAGKLAQAALTSTPLRRVIPPASVVDPAAFAGQIAEARDLLTDWLSSVDVSALAAELLQVARTEPNIDYVSHAPSQVGQHQLAR</sequence>
<dbReference type="AlphaFoldDB" id="A0A239DJB2"/>
<dbReference type="InterPro" id="IPR003347">
    <property type="entry name" value="JmjC_dom"/>
</dbReference>
<dbReference type="InterPro" id="IPR039994">
    <property type="entry name" value="NO66-like"/>
</dbReference>
<evidence type="ECO:0000313" key="6">
    <source>
        <dbReference type="Proteomes" id="UP000198415"/>
    </source>
</evidence>
<dbReference type="Gene3D" id="2.60.120.650">
    <property type="entry name" value="Cupin"/>
    <property type="match status" value="1"/>
</dbReference>
<gene>
    <name evidence="5" type="ORF">SAMN06264365_113209</name>
</gene>
<dbReference type="PROSITE" id="PS51184">
    <property type="entry name" value="JMJC"/>
    <property type="match status" value="1"/>
</dbReference>
<keyword evidence="3" id="KW-0408">Iron</keyword>
<feature type="domain" description="JmjC" evidence="4">
    <location>
        <begin position="90"/>
        <end position="242"/>
    </location>
</feature>
<evidence type="ECO:0000256" key="3">
    <source>
        <dbReference type="ARBA" id="ARBA00023004"/>
    </source>
</evidence>
<dbReference type="SUPFAM" id="SSF51197">
    <property type="entry name" value="Clavaminate synthase-like"/>
    <property type="match status" value="1"/>
</dbReference>
<keyword evidence="2" id="KW-0479">Metal-binding</keyword>
<dbReference type="GO" id="GO:0032453">
    <property type="term" value="F:histone H3K4 demethylase activity"/>
    <property type="evidence" value="ECO:0007669"/>
    <property type="project" value="TreeGrafter"/>
</dbReference>
<accession>A0A239DJB2</accession>
<dbReference type="GO" id="GO:0046872">
    <property type="term" value="F:metal ion binding"/>
    <property type="evidence" value="ECO:0007669"/>
    <property type="project" value="UniProtKB-KW"/>
</dbReference>
<proteinExistence type="predicted"/>
<keyword evidence="6" id="KW-1185">Reference proteome</keyword>
<dbReference type="Proteomes" id="UP000198415">
    <property type="component" value="Unassembled WGS sequence"/>
</dbReference>
<evidence type="ECO:0000256" key="1">
    <source>
        <dbReference type="ARBA" id="ARBA00001954"/>
    </source>
</evidence>
<evidence type="ECO:0000259" key="4">
    <source>
        <dbReference type="PROSITE" id="PS51184"/>
    </source>
</evidence>
<dbReference type="GO" id="GO:0051864">
    <property type="term" value="F:histone H3K36 demethylase activity"/>
    <property type="evidence" value="ECO:0007669"/>
    <property type="project" value="TreeGrafter"/>
</dbReference>
<dbReference type="PANTHER" id="PTHR13096:SF9">
    <property type="entry name" value="BIFUNCTIONAL LYSINE-SPECIFIC DEMETHYLASE AND HISTIDYL-HYDROXYLASE"/>
    <property type="match status" value="1"/>
</dbReference>
<organism evidence="5 6">
    <name type="scientific">Actinoplanes regularis</name>
    <dbReference type="NCBI Taxonomy" id="52697"/>
    <lineage>
        <taxon>Bacteria</taxon>
        <taxon>Bacillati</taxon>
        <taxon>Actinomycetota</taxon>
        <taxon>Actinomycetes</taxon>
        <taxon>Micromonosporales</taxon>
        <taxon>Micromonosporaceae</taxon>
        <taxon>Actinoplanes</taxon>
    </lineage>
</organism>
<reference evidence="5 6" key="1">
    <citation type="submission" date="2017-06" db="EMBL/GenBank/DDBJ databases">
        <authorList>
            <person name="Kim H.J."/>
            <person name="Triplett B.A."/>
        </authorList>
    </citation>
    <scope>NUCLEOTIDE SEQUENCE [LARGE SCALE GENOMIC DNA]</scope>
    <source>
        <strain evidence="5 6">DSM 43151</strain>
    </source>
</reference>
<protein>
    <submittedName>
        <fullName evidence="5">Cupin superfamily protein</fullName>
    </submittedName>
</protein>
<comment type="cofactor">
    <cofactor evidence="1">
        <name>Fe(2+)</name>
        <dbReference type="ChEBI" id="CHEBI:29033"/>
    </cofactor>
</comment>